<dbReference type="PANTHER" id="PTHR43581">
    <property type="entry name" value="ATP/GTP PHOSPHATASE"/>
    <property type="match status" value="1"/>
</dbReference>
<dbReference type="InterPro" id="IPR051396">
    <property type="entry name" value="Bact_Antivir_Def_Nuclease"/>
</dbReference>
<organism evidence="4 5">
    <name type="scientific">Kribbella pratensis</name>
    <dbReference type="NCBI Taxonomy" id="2512112"/>
    <lineage>
        <taxon>Bacteria</taxon>
        <taxon>Bacillati</taxon>
        <taxon>Actinomycetota</taxon>
        <taxon>Actinomycetes</taxon>
        <taxon>Propionibacteriales</taxon>
        <taxon>Kribbellaceae</taxon>
        <taxon>Kribbella</taxon>
    </lineage>
</organism>
<comment type="caution">
    <text evidence="4">The sequence shown here is derived from an EMBL/GenBank/DDBJ whole genome shotgun (WGS) entry which is preliminary data.</text>
</comment>
<feature type="region of interest" description="Disordered" evidence="1">
    <location>
        <begin position="783"/>
        <end position="852"/>
    </location>
</feature>
<dbReference type="Gene3D" id="3.40.50.300">
    <property type="entry name" value="P-loop containing nucleotide triphosphate hydrolases"/>
    <property type="match status" value="1"/>
</dbReference>
<dbReference type="InterPro" id="IPR038729">
    <property type="entry name" value="Rad50/SbcC_AAA"/>
</dbReference>
<name>A0ABY2FIE3_9ACTN</name>
<sequence length="852" mass="94301">MHIREVLVRWYKSFNYDYELKFAPTSKKKNWQVTEDGWLPHVRVDLERDITAVVGANESGKSHLLDAIHIVLSGEDHSRRDFCRYSTLFSVEKDKRLHPEVGAVFALSSEEQTQLTALQIPLQNNGDLLMLRPSEGVVQVLNANEERVQLNPAQAAKLQALLPKAHKLQTQVDLPDSVPLAALAGSTPVPYERNKRFELLNFLSGVKGLELLQERVAGLFSLLEAARRSSQDESDRELVAQQRQLGQDLLTKLAGIDRSSFVDLMDAIAEEREGLVNALIQQMNQSIARHLNISRWWSQDEDFALRVSPREHELVFTIRDRTGTDYSFSERSRGLTYFLSYFVQLWSHDRPAVPEVLLMDEPDAYLSAVGQQDLLRILEHYAHPDDSERRDQVVYVTHSPFLINRNAGHRVRVVDKGSGDEGTRLVSDATRNHYEPLRTSLGAFVAETAFIGGDNLFVEGISDQVLISGMNGRLRLAGAPPSRTLDLNEVTLVPGGSNMPYMLYLARGRDQFKPACAVLLDSDNAGQEARRQIKKGGAKGRPTVPDDLILMLADAVPGAVAEPRVVIEEPEDLVPLVLAGIAARRYAKNLLGLSEEEADVLTNEAILAGVTSDKPSLWDAIESAFQAAFDTGIGKAGFAKELIAYLGEHANDEVAPEGVDVLDTNFAALIATLSETLATARETEIARRRDRRVEQLIAEFIDAYPDGCIRDRALVALRRIEAATDDTEVGDVIRAGLATIRRDHELTAEPLKRITDYPLFRTELQTLPLLPRLRDQGRMEIGDIDDADGRADALTPSGVPAAVTEIEPADVIDGSKSPKPAVSEVAERKDEFESGDSAEEVEANPLAHEVAE</sequence>
<dbReference type="CDD" id="cd00267">
    <property type="entry name" value="ABC_ATPase"/>
    <property type="match status" value="1"/>
</dbReference>
<dbReference type="Proteomes" id="UP000295060">
    <property type="component" value="Unassembled WGS sequence"/>
</dbReference>
<protein>
    <submittedName>
        <fullName evidence="4">AAA domain-containing protein</fullName>
    </submittedName>
</protein>
<accession>A0ABY2FIE3</accession>
<dbReference type="SUPFAM" id="SSF52540">
    <property type="entry name" value="P-loop containing nucleoside triphosphate hydrolases"/>
    <property type="match status" value="1"/>
</dbReference>
<proteinExistence type="predicted"/>
<feature type="domain" description="ATPase AAA-type core" evidence="2">
    <location>
        <begin position="304"/>
        <end position="404"/>
    </location>
</feature>
<gene>
    <name evidence="4" type="ORF">EV137_0149</name>
</gene>
<evidence type="ECO:0000259" key="2">
    <source>
        <dbReference type="Pfam" id="PF13304"/>
    </source>
</evidence>
<evidence type="ECO:0000313" key="4">
    <source>
        <dbReference type="EMBL" id="TDW92882.1"/>
    </source>
</evidence>
<dbReference type="InterPro" id="IPR027417">
    <property type="entry name" value="P-loop_NTPase"/>
</dbReference>
<evidence type="ECO:0000256" key="1">
    <source>
        <dbReference type="SAM" id="MobiDB-lite"/>
    </source>
</evidence>
<dbReference type="EMBL" id="SODU01000001">
    <property type="protein sequence ID" value="TDW92882.1"/>
    <property type="molecule type" value="Genomic_DNA"/>
</dbReference>
<dbReference type="Pfam" id="PF13304">
    <property type="entry name" value="AAA_21"/>
    <property type="match status" value="1"/>
</dbReference>
<reference evidence="4 5" key="1">
    <citation type="submission" date="2019-03" db="EMBL/GenBank/DDBJ databases">
        <title>Genomic Encyclopedia of Type Strains, Phase III (KMG-III): the genomes of soil and plant-associated and newly described type strains.</title>
        <authorList>
            <person name="Whitman W."/>
        </authorList>
    </citation>
    <scope>NUCLEOTIDE SEQUENCE [LARGE SCALE GENOMIC DNA]</scope>
    <source>
        <strain evidence="4 5">VKMAc-2574</strain>
    </source>
</reference>
<evidence type="ECO:0000313" key="5">
    <source>
        <dbReference type="Proteomes" id="UP000295060"/>
    </source>
</evidence>
<keyword evidence="5" id="KW-1185">Reference proteome</keyword>
<dbReference type="PANTHER" id="PTHR43581:SF4">
    <property type="entry name" value="ATP_GTP PHOSPHATASE"/>
    <property type="match status" value="1"/>
</dbReference>
<feature type="compositionally biased region" description="Acidic residues" evidence="1">
    <location>
        <begin position="833"/>
        <end position="842"/>
    </location>
</feature>
<evidence type="ECO:0000259" key="3">
    <source>
        <dbReference type="Pfam" id="PF13476"/>
    </source>
</evidence>
<dbReference type="RefSeq" id="WP_134125792.1">
    <property type="nucleotide sequence ID" value="NZ_SODU01000001.1"/>
</dbReference>
<feature type="domain" description="Rad50/SbcC-type AAA" evidence="3">
    <location>
        <begin position="42"/>
        <end position="84"/>
    </location>
</feature>
<dbReference type="Pfam" id="PF13476">
    <property type="entry name" value="AAA_23"/>
    <property type="match status" value="1"/>
</dbReference>
<dbReference type="InterPro" id="IPR003959">
    <property type="entry name" value="ATPase_AAA_core"/>
</dbReference>